<gene>
    <name evidence="2" type="ORF">Pro02_50550</name>
</gene>
<evidence type="ECO:0000313" key="3">
    <source>
        <dbReference type="Proteomes" id="UP000655044"/>
    </source>
</evidence>
<sequence length="65" mass="6661">MSGTARSSGSPSPRVPNPEPLSPRTAMPPRCRAGDGRSGAGVPVAAGTEKHEGGVRVKRTPPSWI</sequence>
<keyword evidence="3" id="KW-1185">Reference proteome</keyword>
<proteinExistence type="predicted"/>
<dbReference type="AlphaFoldDB" id="A0A8J3S2R1"/>
<reference evidence="2" key="1">
    <citation type="submission" date="2021-01" db="EMBL/GenBank/DDBJ databases">
        <title>Whole genome shotgun sequence of Planobispora rosea NBRC 15558.</title>
        <authorList>
            <person name="Komaki H."/>
            <person name="Tamura T."/>
        </authorList>
    </citation>
    <scope>NUCLEOTIDE SEQUENCE</scope>
    <source>
        <strain evidence="2">NBRC 15558</strain>
    </source>
</reference>
<dbReference type="Proteomes" id="UP000655044">
    <property type="component" value="Unassembled WGS sequence"/>
</dbReference>
<name>A0A8J3S2R1_PLARO</name>
<accession>A0A8J3S2R1</accession>
<feature type="region of interest" description="Disordered" evidence="1">
    <location>
        <begin position="1"/>
        <end position="65"/>
    </location>
</feature>
<comment type="caution">
    <text evidence="2">The sequence shown here is derived from an EMBL/GenBank/DDBJ whole genome shotgun (WGS) entry which is preliminary data.</text>
</comment>
<protein>
    <submittedName>
        <fullName evidence="2">Uncharacterized protein</fullName>
    </submittedName>
</protein>
<feature type="compositionally biased region" description="Polar residues" evidence="1">
    <location>
        <begin position="1"/>
        <end position="11"/>
    </location>
</feature>
<evidence type="ECO:0000313" key="2">
    <source>
        <dbReference type="EMBL" id="GIH86647.1"/>
    </source>
</evidence>
<organism evidence="2 3">
    <name type="scientific">Planobispora rosea</name>
    <dbReference type="NCBI Taxonomy" id="35762"/>
    <lineage>
        <taxon>Bacteria</taxon>
        <taxon>Bacillati</taxon>
        <taxon>Actinomycetota</taxon>
        <taxon>Actinomycetes</taxon>
        <taxon>Streptosporangiales</taxon>
        <taxon>Streptosporangiaceae</taxon>
        <taxon>Planobispora</taxon>
    </lineage>
</organism>
<dbReference type="EMBL" id="BOOI01000048">
    <property type="protein sequence ID" value="GIH86647.1"/>
    <property type="molecule type" value="Genomic_DNA"/>
</dbReference>
<evidence type="ECO:0000256" key="1">
    <source>
        <dbReference type="SAM" id="MobiDB-lite"/>
    </source>
</evidence>